<keyword evidence="2" id="KW-0030">Aminoacyl-tRNA synthetase</keyword>
<keyword evidence="3" id="KW-1185">Reference proteome</keyword>
<feature type="transmembrane region" description="Helical" evidence="1">
    <location>
        <begin position="7"/>
        <end position="24"/>
    </location>
</feature>
<keyword evidence="1" id="KW-0812">Transmembrane</keyword>
<proteinExistence type="predicted"/>
<keyword evidence="2" id="KW-0436">Ligase</keyword>
<comment type="caution">
    <text evidence="2">The sequence shown here is derived from an EMBL/GenBank/DDBJ whole genome shotgun (WGS) entry which is preliminary data.</text>
</comment>
<keyword evidence="1" id="KW-0472">Membrane</keyword>
<organism evidence="2 3">
    <name type="scientific">Bacillus mesophilus</name>
    <dbReference type="NCBI Taxonomy" id="1808955"/>
    <lineage>
        <taxon>Bacteria</taxon>
        <taxon>Bacillati</taxon>
        <taxon>Bacillota</taxon>
        <taxon>Bacilli</taxon>
        <taxon>Bacillales</taxon>
        <taxon>Bacillaceae</taxon>
        <taxon>Bacillus</taxon>
    </lineage>
</organism>
<sequence length="183" mass="21176">MLLKISLSILIVILITISLIWFIAEKSNSYSEPNEALLAIDKDLLLYPAYKRNGNALFFFIKDKNHLGATYVKKGLFGWKSGMLTYSPMDHKRNYEKLNGYQGHSDNLIYGLIKIKDGDEKYIKIDENNANLLSLEMLPSYIVEEYQLEDIYIWYFESDTALEVGEIKLMNKNTDEVIDTIDL</sequence>
<accession>A0A6M0Q6P1</accession>
<keyword evidence="1" id="KW-1133">Transmembrane helix</keyword>
<dbReference type="GO" id="GO:0004812">
    <property type="term" value="F:aminoacyl-tRNA ligase activity"/>
    <property type="evidence" value="ECO:0007669"/>
    <property type="project" value="UniProtKB-KW"/>
</dbReference>
<evidence type="ECO:0000313" key="2">
    <source>
        <dbReference type="EMBL" id="NEY71409.1"/>
    </source>
</evidence>
<evidence type="ECO:0000256" key="1">
    <source>
        <dbReference type="SAM" id="Phobius"/>
    </source>
</evidence>
<dbReference type="EMBL" id="JAAIWM010000002">
    <property type="protein sequence ID" value="NEY71409.1"/>
    <property type="molecule type" value="Genomic_DNA"/>
</dbReference>
<reference evidence="2 3" key="1">
    <citation type="submission" date="2020-02" db="EMBL/GenBank/DDBJ databases">
        <title>Bacillus aquiflavi sp. nov., isolated from yellow water of strong flavor Chinese baijiu in Yibin region of China.</title>
        <authorList>
            <person name="Xie J."/>
        </authorList>
    </citation>
    <scope>NUCLEOTIDE SEQUENCE [LARGE SCALE GENOMIC DNA]</scope>
    <source>
        <strain evidence="2 3">SA4</strain>
    </source>
</reference>
<evidence type="ECO:0000313" key="3">
    <source>
        <dbReference type="Proteomes" id="UP000481043"/>
    </source>
</evidence>
<name>A0A6M0Q6P1_9BACI</name>
<dbReference type="Proteomes" id="UP000481043">
    <property type="component" value="Unassembled WGS sequence"/>
</dbReference>
<protein>
    <submittedName>
        <fullName evidence="2">Aspartyl-tRNA synthetase</fullName>
    </submittedName>
</protein>
<gene>
    <name evidence="2" type="ORF">G4D63_06590</name>
</gene>
<dbReference type="AlphaFoldDB" id="A0A6M0Q6P1"/>